<organism evidence="1 2">
    <name type="scientific">Melanomma pulvis-pyrius CBS 109.77</name>
    <dbReference type="NCBI Taxonomy" id="1314802"/>
    <lineage>
        <taxon>Eukaryota</taxon>
        <taxon>Fungi</taxon>
        <taxon>Dikarya</taxon>
        <taxon>Ascomycota</taxon>
        <taxon>Pezizomycotina</taxon>
        <taxon>Dothideomycetes</taxon>
        <taxon>Pleosporomycetidae</taxon>
        <taxon>Pleosporales</taxon>
        <taxon>Melanommataceae</taxon>
        <taxon>Melanomma</taxon>
    </lineage>
</organism>
<keyword evidence="2" id="KW-1185">Reference proteome</keyword>
<dbReference type="Proteomes" id="UP000799757">
    <property type="component" value="Unassembled WGS sequence"/>
</dbReference>
<evidence type="ECO:0000313" key="1">
    <source>
        <dbReference type="EMBL" id="KAF2790255.1"/>
    </source>
</evidence>
<protein>
    <submittedName>
        <fullName evidence="1">Uncharacterized protein</fullName>
    </submittedName>
</protein>
<evidence type="ECO:0000313" key="2">
    <source>
        <dbReference type="Proteomes" id="UP000799757"/>
    </source>
</evidence>
<proteinExistence type="predicted"/>
<gene>
    <name evidence="1" type="ORF">K505DRAFT_220209</name>
</gene>
<feature type="non-terminal residue" evidence="1">
    <location>
        <position position="1"/>
    </location>
</feature>
<dbReference type="EMBL" id="MU002084">
    <property type="protein sequence ID" value="KAF2790255.1"/>
    <property type="molecule type" value="Genomic_DNA"/>
</dbReference>
<name>A0A6A6X274_9PLEO</name>
<feature type="non-terminal residue" evidence="1">
    <location>
        <position position="408"/>
    </location>
</feature>
<accession>A0A6A6X274</accession>
<dbReference type="AlphaFoldDB" id="A0A6A6X274"/>
<reference evidence="1" key="1">
    <citation type="journal article" date="2020" name="Stud. Mycol.">
        <title>101 Dothideomycetes genomes: a test case for predicting lifestyles and emergence of pathogens.</title>
        <authorList>
            <person name="Haridas S."/>
            <person name="Albert R."/>
            <person name="Binder M."/>
            <person name="Bloem J."/>
            <person name="Labutti K."/>
            <person name="Salamov A."/>
            <person name="Andreopoulos B."/>
            <person name="Baker S."/>
            <person name="Barry K."/>
            <person name="Bills G."/>
            <person name="Bluhm B."/>
            <person name="Cannon C."/>
            <person name="Castanera R."/>
            <person name="Culley D."/>
            <person name="Daum C."/>
            <person name="Ezra D."/>
            <person name="Gonzalez J."/>
            <person name="Henrissat B."/>
            <person name="Kuo A."/>
            <person name="Liang C."/>
            <person name="Lipzen A."/>
            <person name="Lutzoni F."/>
            <person name="Magnuson J."/>
            <person name="Mondo S."/>
            <person name="Nolan M."/>
            <person name="Ohm R."/>
            <person name="Pangilinan J."/>
            <person name="Park H.-J."/>
            <person name="Ramirez L."/>
            <person name="Alfaro M."/>
            <person name="Sun H."/>
            <person name="Tritt A."/>
            <person name="Yoshinaga Y."/>
            <person name="Zwiers L.-H."/>
            <person name="Turgeon B."/>
            <person name="Goodwin S."/>
            <person name="Spatafora J."/>
            <person name="Crous P."/>
            <person name="Grigoriev I."/>
        </authorList>
    </citation>
    <scope>NUCLEOTIDE SEQUENCE</scope>
    <source>
        <strain evidence="1">CBS 109.77</strain>
    </source>
</reference>
<dbReference type="OrthoDB" id="10254945at2759"/>
<sequence>LSHFQQELDEAGCLNVRDLPAPTLTNAISPIFDFDRWVVGYDQGTGRLWDNLKPALKAATLMLTESCMLPWFIHLTCGHLTLDSMSSQIYLASCRDEHVPGGREDTLRNLHELGKVITIMFVPHNYQASVYGVTYRRRESVKWASEYYASDFPPIPDRYRGNNRARPCIAMASGFQEFFLHGFQAAPPAQRYRMSFLFVETLLHEVAHAYWYHLDRSNMEPLWSRHEKKAELGYSWETMTFGRISNPIGGDVKNCQVLLSFREEKYSGERDRQRALRTVLGRDGSKMNFTRVSHFQGQFNWVTNPEVRGYNWFGSSSSDHDQNTVAVVHAIPMRWIVQWFSEAAWNIKRAAWRDDRTYSPPSLGQTFLLLYQEQDGIASLHIPDNPRIDADPYLQTVRSQAEYMHLYD</sequence>